<dbReference type="AlphaFoldDB" id="A0A8H3VK94"/>
<feature type="compositionally biased region" description="Basic and acidic residues" evidence="1">
    <location>
        <begin position="154"/>
        <end position="168"/>
    </location>
</feature>
<evidence type="ECO:0000313" key="3">
    <source>
        <dbReference type="Proteomes" id="UP000447873"/>
    </source>
</evidence>
<evidence type="ECO:0000313" key="2">
    <source>
        <dbReference type="EMBL" id="KAE9988488.1"/>
    </source>
</evidence>
<feature type="region of interest" description="Disordered" evidence="1">
    <location>
        <begin position="146"/>
        <end position="265"/>
    </location>
</feature>
<dbReference type="Proteomes" id="UP000447873">
    <property type="component" value="Unassembled WGS sequence"/>
</dbReference>
<gene>
    <name evidence="2" type="ORF">EG328_010527</name>
</gene>
<dbReference type="OrthoDB" id="3649009at2759"/>
<dbReference type="EMBL" id="WNWS01000007">
    <property type="protein sequence ID" value="KAE9988488.1"/>
    <property type="molecule type" value="Genomic_DNA"/>
</dbReference>
<proteinExistence type="predicted"/>
<accession>A0A8H3VK94</accession>
<feature type="region of interest" description="Disordered" evidence="1">
    <location>
        <begin position="279"/>
        <end position="306"/>
    </location>
</feature>
<organism evidence="2 3">
    <name type="scientific">Venturia inaequalis</name>
    <name type="common">Apple scab fungus</name>
    <dbReference type="NCBI Taxonomy" id="5025"/>
    <lineage>
        <taxon>Eukaryota</taxon>
        <taxon>Fungi</taxon>
        <taxon>Dikarya</taxon>
        <taxon>Ascomycota</taxon>
        <taxon>Pezizomycotina</taxon>
        <taxon>Dothideomycetes</taxon>
        <taxon>Pleosporomycetidae</taxon>
        <taxon>Venturiales</taxon>
        <taxon>Venturiaceae</taxon>
        <taxon>Venturia</taxon>
    </lineage>
</organism>
<sequence length="508" mass="58311">MKDRLEHLLFDLEAVAFYLAKSCSSGGSGMASSSRFASESDILLPKTTPEAKRRRRGAAADTKPRHSHAQAQQENGRGRKGHGRMSSKFEWPFPRREREGYTPPRKSQRHSIDRFFESIVGGREHPPPYQQSPRPYRQWRRRSFPKWSVKHRSERRDYNAKAVPEREQGLPSPGSAGSRDGLKRAWGRIRRAQEQVRKDRRSLDEDRAAHEAKVRYEMEQLGRDMEDEEEEEEGRRRYRQRRDGSGYYGFRPYSPPREEAMGHEGDYHDSYFGGYDYPPENAYWGPPTPDYEDDDGKDSDDGQSFVGWESDSEAAFAQSAYRAYFQSPPRYNYDDFEESQKDWAEDAPSYREEAHGSEHKSEEIKKAYDAYIGQWKAISATASSIPYPTTDLTSALLLAQPEIKVDMPLSEDQTIEVNSALFFLLAFDLQPTTTLNSAGTPKLEIGPQADVERVKALQKQMKIERVRWHPDSLVKRRVDGMVEGVESKGVYRAVDELLGECKARLDGA</sequence>
<feature type="region of interest" description="Disordered" evidence="1">
    <location>
        <begin position="24"/>
        <end position="111"/>
    </location>
</feature>
<feature type="compositionally biased region" description="Basic and acidic residues" evidence="1">
    <location>
        <begin position="191"/>
        <end position="224"/>
    </location>
</feature>
<feature type="compositionally biased region" description="Basic and acidic residues" evidence="1">
    <location>
        <begin position="338"/>
        <end position="358"/>
    </location>
</feature>
<reference evidence="2 3" key="1">
    <citation type="submission" date="2018-12" db="EMBL/GenBank/DDBJ databases">
        <title>Venturia inaequalis Genome Resource.</title>
        <authorList>
            <person name="Lichtner F.J."/>
        </authorList>
    </citation>
    <scope>NUCLEOTIDE SEQUENCE [LARGE SCALE GENOMIC DNA]</scope>
    <source>
        <strain evidence="2 3">120213</strain>
    </source>
</reference>
<feature type="compositionally biased region" description="Basic and acidic residues" evidence="1">
    <location>
        <begin position="256"/>
        <end position="265"/>
    </location>
</feature>
<feature type="compositionally biased region" description="Low complexity" evidence="1">
    <location>
        <begin position="24"/>
        <end position="40"/>
    </location>
</feature>
<feature type="region of interest" description="Disordered" evidence="1">
    <location>
        <begin position="337"/>
        <end position="358"/>
    </location>
</feature>
<protein>
    <submittedName>
        <fullName evidence="2">Uncharacterized protein</fullName>
    </submittedName>
</protein>
<name>A0A8H3VK94_VENIN</name>
<evidence type="ECO:0000256" key="1">
    <source>
        <dbReference type="SAM" id="MobiDB-lite"/>
    </source>
</evidence>
<comment type="caution">
    <text evidence="2">The sequence shown here is derived from an EMBL/GenBank/DDBJ whole genome shotgun (WGS) entry which is preliminary data.</text>
</comment>